<reference evidence="1" key="1">
    <citation type="submission" date="2022-11" db="EMBL/GenBank/DDBJ databases">
        <title>Genome Sequence of Nemania bipapillata.</title>
        <authorList>
            <person name="Buettner E."/>
        </authorList>
    </citation>
    <scope>NUCLEOTIDE SEQUENCE</scope>
    <source>
        <strain evidence="1">CP14</strain>
    </source>
</reference>
<dbReference type="EMBL" id="JAPESX010001512">
    <property type="protein sequence ID" value="KAJ8113581.1"/>
    <property type="molecule type" value="Genomic_DNA"/>
</dbReference>
<evidence type="ECO:0000313" key="2">
    <source>
        <dbReference type="Proteomes" id="UP001153334"/>
    </source>
</evidence>
<comment type="caution">
    <text evidence="1">The sequence shown here is derived from an EMBL/GenBank/DDBJ whole genome shotgun (WGS) entry which is preliminary data.</text>
</comment>
<sequence>MSLVTQVIFGFRTPTADNEYMKQVFKNVNVVAGLAHSAAIVDNFPALKHLPDILLPARTLAREHFKQEKEFLENVWRRAKQLVETGTSNPSLADEIYKAQKSEGWDDGVAAYACLTIQEAGADTSMVSILGFIQAMVLYPEVQKKGQEEVDRVFGDRLPSLDDAMSLPYIQACVKETLRWLPATPLALPHCLTQDDEYLGYTIPKGATVIANVW</sequence>
<protein>
    <submittedName>
        <fullName evidence="1">Uncharacterized protein</fullName>
    </submittedName>
</protein>
<gene>
    <name evidence="1" type="ORF">ONZ43_g5123</name>
</gene>
<proteinExistence type="predicted"/>
<dbReference type="Proteomes" id="UP001153334">
    <property type="component" value="Unassembled WGS sequence"/>
</dbReference>
<organism evidence="1 2">
    <name type="scientific">Nemania bipapillata</name>
    <dbReference type="NCBI Taxonomy" id="110536"/>
    <lineage>
        <taxon>Eukaryota</taxon>
        <taxon>Fungi</taxon>
        <taxon>Dikarya</taxon>
        <taxon>Ascomycota</taxon>
        <taxon>Pezizomycotina</taxon>
        <taxon>Sordariomycetes</taxon>
        <taxon>Xylariomycetidae</taxon>
        <taxon>Xylariales</taxon>
        <taxon>Xylariaceae</taxon>
        <taxon>Nemania</taxon>
    </lineage>
</organism>
<name>A0ACC2IEF5_9PEZI</name>
<evidence type="ECO:0000313" key="1">
    <source>
        <dbReference type="EMBL" id="KAJ8113581.1"/>
    </source>
</evidence>
<keyword evidence="2" id="KW-1185">Reference proteome</keyword>
<accession>A0ACC2IEF5</accession>